<evidence type="ECO:0000256" key="2">
    <source>
        <dbReference type="ARBA" id="ARBA00022737"/>
    </source>
</evidence>
<dbReference type="PROSITE" id="PS50294">
    <property type="entry name" value="WD_REPEATS_REGION"/>
    <property type="match status" value="12"/>
</dbReference>
<dbReference type="Gene3D" id="1.25.40.370">
    <property type="match status" value="1"/>
</dbReference>
<dbReference type="Gene3D" id="2.130.10.10">
    <property type="entry name" value="YVTN repeat-like/Quinoprotein amine dehydrogenase"/>
    <property type="match status" value="5"/>
</dbReference>
<dbReference type="KEGG" id="mxa:MXAN_4130"/>
<dbReference type="SUPFAM" id="SSF50978">
    <property type="entry name" value="WD40 repeat-like"/>
    <property type="match status" value="1"/>
</dbReference>
<dbReference type="eggNOG" id="COG2319">
    <property type="taxonomic scope" value="Bacteria"/>
</dbReference>
<dbReference type="PANTHER" id="PTHR22847:SF637">
    <property type="entry name" value="WD REPEAT DOMAIN 5B"/>
    <property type="match status" value="1"/>
</dbReference>
<dbReference type="Pfam" id="PF00400">
    <property type="entry name" value="WD40"/>
    <property type="match status" value="13"/>
</dbReference>
<feature type="repeat" description="WD" evidence="3">
    <location>
        <begin position="1027"/>
        <end position="1067"/>
    </location>
</feature>
<organism evidence="5 6">
    <name type="scientific">Myxococcus xanthus (strain DK1622)</name>
    <dbReference type="NCBI Taxonomy" id="246197"/>
    <lineage>
        <taxon>Bacteria</taxon>
        <taxon>Pseudomonadati</taxon>
        <taxon>Myxococcota</taxon>
        <taxon>Myxococcia</taxon>
        <taxon>Myxococcales</taxon>
        <taxon>Cystobacterineae</taxon>
        <taxon>Myxococcaceae</taxon>
        <taxon>Myxococcus</taxon>
    </lineage>
</organism>
<evidence type="ECO:0000256" key="3">
    <source>
        <dbReference type="PROSITE-ProRule" id="PRU00221"/>
    </source>
</evidence>
<dbReference type="Pfam" id="PF13289">
    <property type="entry name" value="SIR2_2"/>
    <property type="match status" value="1"/>
</dbReference>
<feature type="domain" description="NACHT" evidence="4">
    <location>
        <begin position="63"/>
        <end position="194"/>
    </location>
</feature>
<dbReference type="PANTHER" id="PTHR22847">
    <property type="entry name" value="WD40 REPEAT PROTEIN"/>
    <property type="match status" value="1"/>
</dbReference>
<dbReference type="SUPFAM" id="SSF50998">
    <property type="entry name" value="Quinoprotein alcohol dehydrogenase-like"/>
    <property type="match status" value="1"/>
</dbReference>
<proteinExistence type="predicted"/>
<dbReference type="InterPro" id="IPR019775">
    <property type="entry name" value="WD40_repeat_CS"/>
</dbReference>
<dbReference type="HOGENOM" id="CLU_254403_0_0_7"/>
<feature type="repeat" description="WD" evidence="3">
    <location>
        <begin position="740"/>
        <end position="780"/>
    </location>
</feature>
<keyword evidence="1 3" id="KW-0853">WD repeat</keyword>
<dbReference type="PROSITE" id="PS50082">
    <property type="entry name" value="WD_REPEATS_2"/>
    <property type="match status" value="13"/>
</dbReference>
<dbReference type="CDD" id="cd00200">
    <property type="entry name" value="WD40"/>
    <property type="match status" value="2"/>
</dbReference>
<dbReference type="Proteomes" id="UP000002402">
    <property type="component" value="Chromosome"/>
</dbReference>
<keyword evidence="6" id="KW-1185">Reference proteome</keyword>
<accession>Q1D4W8</accession>
<dbReference type="PRINTS" id="PR00320">
    <property type="entry name" value="GPROTEINBRPT"/>
</dbReference>
<feature type="repeat" description="WD" evidence="3">
    <location>
        <begin position="576"/>
        <end position="616"/>
    </location>
</feature>
<dbReference type="InterPro" id="IPR056884">
    <property type="entry name" value="NPHP3-like_N"/>
</dbReference>
<feature type="repeat" description="WD" evidence="3">
    <location>
        <begin position="535"/>
        <end position="575"/>
    </location>
</feature>
<dbReference type="InterPro" id="IPR011047">
    <property type="entry name" value="Quinoprotein_ADH-like_sf"/>
</dbReference>
<dbReference type="EnsemblBacteria" id="ABF86842">
    <property type="protein sequence ID" value="ABF86842"/>
    <property type="gene ID" value="MXAN_4130"/>
</dbReference>
<dbReference type="InterPro" id="IPR007111">
    <property type="entry name" value="NACHT_NTPase"/>
</dbReference>
<dbReference type="Pfam" id="PF24883">
    <property type="entry name" value="NPHP3_N"/>
    <property type="match status" value="1"/>
</dbReference>
<dbReference type="InterPro" id="IPR020472">
    <property type="entry name" value="WD40_PAC1"/>
</dbReference>
<dbReference type="InterPro" id="IPR018391">
    <property type="entry name" value="PQQ_b-propeller_rpt"/>
</dbReference>
<reference evidence="5 6" key="1">
    <citation type="journal article" date="2006" name="Proc. Natl. Acad. Sci. U.S.A.">
        <title>Evolution of sensory complexity recorded in a myxobacterial genome.</title>
        <authorList>
            <person name="Goldman B.S."/>
            <person name="Nierman W.C."/>
            <person name="Kaiser D."/>
            <person name="Slater S.C."/>
            <person name="Durkin A.S."/>
            <person name="Eisen J.A."/>
            <person name="Ronning C.M."/>
            <person name="Barbazuk W.B."/>
            <person name="Blanchard M."/>
            <person name="Field C."/>
            <person name="Halling C."/>
            <person name="Hinkle G."/>
            <person name="Iartchuk O."/>
            <person name="Kim H.S."/>
            <person name="Mackenzie C."/>
            <person name="Madupu R."/>
            <person name="Miller N."/>
            <person name="Shvartsbeyn A."/>
            <person name="Sullivan S.A."/>
            <person name="Vaudin M."/>
            <person name="Wiegand R."/>
            <person name="Kaplan H.B."/>
        </authorList>
    </citation>
    <scope>NUCLEOTIDE SEQUENCE [LARGE SCALE GENOMIC DNA]</scope>
    <source>
        <strain evidence="6">DK1622</strain>
    </source>
</reference>
<sequence>MQLCFLPQLPRATFLIAVEYWAAMPKDIIDFQLERGRHEQLLGRQDALTTLDSFLLSGESARGWLLVKGGPGRGKSALLSSWLGARELAGQRVPHHFLRRGVEDWDRPEVVVRNLAAQVEALYPLHADLEAKPESRLREVLQRVSTAVLVPQRKQLVLLVDGLDELDASGPNPLPRFLPHALPPGVKVLCSSRPMYPHLSWLEARDNVRTLDLDGQRWAASNEEVVREYWAHVAPKFTPSLEPSLMAQAIKNAQGNVLHAVKLAEWLLEQPAEERRAAMLPSGLDAFLEDAWQRIQDQPMEVRGIVLEGLELVAVAREALPLSVLADVAEWKGISAREQFLRVARPFLLEESGHWGGEKAWRLFHKAFHDFILSKLGEQGELQQHRRLAENICKWSVDAPISGFRRNYTLRHGVTHWLKAQEWQHVRKLCMDLSFLEAKCQEIGIFAVEEDMPQAVDGVGELYKTALRDLHQAVRAESHWLREDAAAFPRLIYNRLLSQGWKAARIAEMLHFPGGLPALRLRHPVRLRHGEVRTLKGHDGPVNGCTVTPSGWVVSASDDKTLRVWELETGKELARMEGHEGWVRSCAVIPDGRVVSASDDKTLRVWELETGKELARMEGHKGPVWGCSVTPDGRLVSASFDEMLRVWELKTGIKLAQLVGHKGAVNGCAVTVDGRVVSASSDGTLRVWELETGKELARMEGHEGPVNGCAVTVDGRVVSASSDGTLRVWELETGKELARMEGHEEPVNGCAVAADGWVLSASNDKTLRVWELDTGREVAQLEGHEGPVKSCAVTEDGWVVSASDDKTLRVWELETARQSARRQDHKGPVWGCTATSDGRLVSASSDKTLKVWELKTKKELARLEGHDGWVRGCAVTANGRLVSASSDRTLRVWNLEAGKELMRLEGHAGPVNDCAVTARGQVVSASSDRTLRVWDLETGKELMRLEGHDGPVWDCAVTARGQVVSASSDRTLRVWDLETGKELVRLEGHDGPVLGCVMTADGRLVSASSDKTLRIWEPTTGKELARLEGHRGPVWDCAMTADGMVISASDDKTLGVWDIASGQRIHTFHGMSGFRSVAVTRDTVCAGDTLGNIWMTEIEPARVNQERSPKEKLESGTTVSVKIPAPVLEAYRSNKLALFVGSGLSLGKDVQGDFPTWGKLPERLLDACKRYDSLDEETIRLKHALFRNRMRLESMLSELGTLRTSLGRDYQNALNHIFRPPDAAPGKAQHAVIQLGVRAILTTNYDQLLELTPEMPRRQPYTWKDSDKALADLRAGRKILLKVHGTSEHHDTVVMSEVEYREAHSNSGYQAVLRHLLQEHLFLFVGYGMNDPLDLDLALKSNVESFGITTQRHYVLLRDAAANDHDRIEREYNIRIIDCSRHEQVPEFLESLAAAKAIP</sequence>
<feature type="repeat" description="WD" evidence="3">
    <location>
        <begin position="863"/>
        <end position="903"/>
    </location>
</feature>
<protein>
    <submittedName>
        <fullName evidence="5">WD domain, G-beta repeat protein</fullName>
    </submittedName>
</protein>
<dbReference type="Gene3D" id="3.40.50.300">
    <property type="entry name" value="P-loop containing nucleotide triphosphate hydrolases"/>
    <property type="match status" value="1"/>
</dbReference>
<feature type="repeat" description="WD" evidence="3">
    <location>
        <begin position="822"/>
        <end position="862"/>
    </location>
</feature>
<feature type="repeat" description="WD" evidence="3">
    <location>
        <begin position="699"/>
        <end position="739"/>
    </location>
</feature>
<evidence type="ECO:0000259" key="4">
    <source>
        <dbReference type="PROSITE" id="PS50837"/>
    </source>
</evidence>
<feature type="repeat" description="WD" evidence="3">
    <location>
        <begin position="658"/>
        <end position="698"/>
    </location>
</feature>
<keyword evidence="2" id="KW-0677">Repeat</keyword>
<feature type="repeat" description="WD" evidence="3">
    <location>
        <begin position="945"/>
        <end position="985"/>
    </location>
</feature>
<dbReference type="SMART" id="SM00320">
    <property type="entry name" value="WD40"/>
    <property type="match status" value="13"/>
</dbReference>
<dbReference type="PROSITE" id="PS00678">
    <property type="entry name" value="WD_REPEATS_1"/>
    <property type="match status" value="12"/>
</dbReference>
<dbReference type="PROSITE" id="PS50837">
    <property type="entry name" value="NACHT"/>
    <property type="match status" value="1"/>
</dbReference>
<feature type="repeat" description="WD" evidence="3">
    <location>
        <begin position="617"/>
        <end position="657"/>
    </location>
</feature>
<dbReference type="SUPFAM" id="SSF52540">
    <property type="entry name" value="P-loop containing nucleoside triphosphate hydrolases"/>
    <property type="match status" value="1"/>
</dbReference>
<feature type="repeat" description="WD" evidence="3">
    <location>
        <begin position="986"/>
        <end position="1026"/>
    </location>
</feature>
<dbReference type="eggNOG" id="COG2909">
    <property type="taxonomic scope" value="Bacteria"/>
</dbReference>
<gene>
    <name evidence="5" type="ordered locus">MXAN_4130</name>
</gene>
<evidence type="ECO:0000313" key="6">
    <source>
        <dbReference type="Proteomes" id="UP000002402"/>
    </source>
</evidence>
<feature type="repeat" description="WD" evidence="3">
    <location>
        <begin position="904"/>
        <end position="944"/>
    </location>
</feature>
<dbReference type="InterPro" id="IPR001680">
    <property type="entry name" value="WD40_rpt"/>
</dbReference>
<evidence type="ECO:0000313" key="5">
    <source>
        <dbReference type="EMBL" id="ABF86842.1"/>
    </source>
</evidence>
<dbReference type="InterPro" id="IPR015943">
    <property type="entry name" value="WD40/YVTN_repeat-like_dom_sf"/>
</dbReference>
<dbReference type="InterPro" id="IPR027417">
    <property type="entry name" value="P-loop_NTPase"/>
</dbReference>
<dbReference type="STRING" id="246197.MXAN_4130"/>
<dbReference type="InterPro" id="IPR036322">
    <property type="entry name" value="WD40_repeat_dom_sf"/>
</dbReference>
<name>Q1D4W8_MYXXD</name>
<dbReference type="EMBL" id="CP000113">
    <property type="protein sequence ID" value="ABF86842.1"/>
    <property type="molecule type" value="Genomic_DNA"/>
</dbReference>
<evidence type="ECO:0000256" key="1">
    <source>
        <dbReference type="ARBA" id="ARBA00022574"/>
    </source>
</evidence>
<dbReference type="SMART" id="SM00564">
    <property type="entry name" value="PQQ"/>
    <property type="match status" value="10"/>
</dbReference>
<feature type="repeat" description="WD" evidence="3">
    <location>
        <begin position="781"/>
        <end position="821"/>
    </location>
</feature>